<keyword evidence="1" id="KW-0614">Plasmid</keyword>
<dbReference type="AlphaFoldDB" id="E8T6V3"/>
<evidence type="ECO:0000313" key="2">
    <source>
        <dbReference type="Proteomes" id="UP000006362"/>
    </source>
</evidence>
<dbReference type="HOGENOM" id="CLU_782878_0_0_0"/>
<dbReference type="RefSeq" id="WP_013524980.1">
    <property type="nucleotide sequence ID" value="NC_014917.1"/>
</dbReference>
<reference evidence="1" key="1">
    <citation type="submission" date="2011-01" db="EMBL/GenBank/DDBJ databases">
        <title>Complete sequence of plasmid of Thermovibrio ammonificans HB-1.</title>
        <authorList>
            <consortium name="US DOE Joint Genome Institute"/>
            <person name="Lucas S."/>
            <person name="Copeland A."/>
            <person name="Lapidus A."/>
            <person name="Cheng J.-F."/>
            <person name="Goodwin L."/>
            <person name="Pitluck S."/>
            <person name="Davenport K."/>
            <person name="Detter J.C."/>
            <person name="Han C."/>
            <person name="Tapia R."/>
            <person name="Land M."/>
            <person name="Hauser L."/>
            <person name="Kyrpides N."/>
            <person name="Ivanova N."/>
            <person name="Ovchinnikova G."/>
            <person name="Vetriani C."/>
            <person name="Woyke T."/>
        </authorList>
    </citation>
    <scope>NUCLEOTIDE SEQUENCE [LARGE SCALE GENOMIC DNA]</scope>
    <source>
        <strain evidence="1">HB-1</strain>
        <plasmid evidence="1">pTHEAM01</plasmid>
    </source>
</reference>
<dbReference type="Gene3D" id="3.90.320.10">
    <property type="match status" value="1"/>
</dbReference>
<protein>
    <recommendedName>
        <fullName evidence="3">PD-(D/E)XK endonuclease-like domain-containing protein</fullName>
    </recommendedName>
</protein>
<keyword evidence="2" id="KW-1185">Reference proteome</keyword>
<accession>E8T6V3</accession>
<proteinExistence type="predicted"/>
<dbReference type="KEGG" id="tam:Theam_1820"/>
<dbReference type="Proteomes" id="UP000006362">
    <property type="component" value="Plasmid pTHEAM01"/>
</dbReference>
<geneLocation type="plasmid" evidence="1 2">
    <name>pTHEAM01</name>
</geneLocation>
<evidence type="ECO:0000313" key="1">
    <source>
        <dbReference type="EMBL" id="ADU97776.1"/>
    </source>
</evidence>
<name>E8T6V3_THEA1</name>
<dbReference type="EMBL" id="CP002445">
    <property type="protein sequence ID" value="ADU97776.1"/>
    <property type="molecule type" value="Genomic_DNA"/>
</dbReference>
<gene>
    <name evidence="1" type="ordered locus">Theam_1820</name>
</gene>
<organism evidence="1 2">
    <name type="scientific">Thermovibrio ammonificans (strain DSM 15698 / JCM 12110 / HB-1)</name>
    <dbReference type="NCBI Taxonomy" id="648996"/>
    <lineage>
        <taxon>Bacteria</taxon>
        <taxon>Pseudomonadati</taxon>
        <taxon>Aquificota</taxon>
        <taxon>Aquificia</taxon>
        <taxon>Desulfurobacteriales</taxon>
        <taxon>Desulfurobacteriaceae</taxon>
        <taxon>Thermovibrio</taxon>
    </lineage>
</organism>
<sequence length="354" mass="41948">MKELFEKVVEKLSERAQGERELSYSEGAVGISSLLYCPIKWELRQKYPDLRADSLEIEDGYLFEREFKAVLREMFGESFEEEKVLPLEIEGVKIEGHLDTFIELPGKVVGIELKHTKMTFVSDRFPYRNLDEVPKVVFDEDCTVYLPAHYLKQAGMQKFVLQKLYPDKEVEQYLFVKTLLKVNGRHKKVYVVREVPAVSEEEFKEIVRKFREERAPRYPWECSYCVFKDAGLCPGIEWKGEEKESPLSEEARELLIRYQKLSEELKEVKGLLRKELSGPAKWNGKTIGWVERERQKWNSGKVWEIVEKLSLPKEEFFSLDWRKYRQFEKALRQAGIDPDREGLREIERKREFVL</sequence>
<evidence type="ECO:0008006" key="3">
    <source>
        <dbReference type="Google" id="ProtNLM"/>
    </source>
</evidence>
<dbReference type="InterPro" id="IPR011604">
    <property type="entry name" value="PDDEXK-like_dom_sf"/>
</dbReference>